<sequence>MIKTGFMALCLLGAALAHPLAKKGCPAVNLDFSTMADGTNPMSIGFQDVWCGKNTAIKSGHLELSMTQECGPAILVPQMIQSGRVDVTIQTAAGSGVVTALTVFAPKNAPGGRDELDWEWVGKDLTNGQSMYFVKGQRVPGAEGAVYVNTASDTATTFHTYSIEYTPEQIIWYLDNKVVRTVRSNQGVPYPTQALQLNLGVWDGSQTNGWAGTVPWGNGVKAYTAKVSKLSVTPYTC</sequence>
<evidence type="ECO:0000313" key="6">
    <source>
        <dbReference type="Proteomes" id="UP000242875"/>
    </source>
</evidence>
<dbReference type="AlphaFoldDB" id="A0A261Y029"/>
<dbReference type="InterPro" id="IPR013320">
    <property type="entry name" value="ConA-like_dom_sf"/>
</dbReference>
<dbReference type="OrthoDB" id="4781at2759"/>
<protein>
    <recommendedName>
        <fullName evidence="4">GH16 domain-containing protein</fullName>
    </recommendedName>
</protein>
<keyword evidence="2" id="KW-0326">Glycosidase</keyword>
<reference evidence="5 6" key="1">
    <citation type="journal article" date="2017" name="Mycologia">
        <title>Bifiguratus adelaidae, gen. et sp. nov., a new member of Mucoromycotina in endophytic and soil-dwelling habitats.</title>
        <authorList>
            <person name="Torres-Cruz T.J."/>
            <person name="Billingsley Tobias T.L."/>
            <person name="Almatruk M."/>
            <person name="Hesse C."/>
            <person name="Kuske C.R."/>
            <person name="Desiro A."/>
            <person name="Benucci G.M."/>
            <person name="Bonito G."/>
            <person name="Stajich J.E."/>
            <person name="Dunlap C."/>
            <person name="Arnold A.E."/>
            <person name="Porras-Alfaro A."/>
        </authorList>
    </citation>
    <scope>NUCLEOTIDE SEQUENCE [LARGE SCALE GENOMIC DNA]</scope>
    <source>
        <strain evidence="5 6">AZ0501</strain>
    </source>
</reference>
<comment type="caution">
    <text evidence="5">The sequence shown here is derived from an EMBL/GenBank/DDBJ whole genome shotgun (WGS) entry which is preliminary data.</text>
</comment>
<feature type="signal peptide" evidence="3">
    <location>
        <begin position="1"/>
        <end position="17"/>
    </location>
</feature>
<proteinExistence type="predicted"/>
<keyword evidence="1" id="KW-0378">Hydrolase</keyword>
<feature type="chain" id="PRO_5013351668" description="GH16 domain-containing protein" evidence="3">
    <location>
        <begin position="18"/>
        <end position="237"/>
    </location>
</feature>
<dbReference type="Gene3D" id="2.60.120.200">
    <property type="match status" value="1"/>
</dbReference>
<feature type="domain" description="GH16" evidence="4">
    <location>
        <begin position="20"/>
        <end position="233"/>
    </location>
</feature>
<dbReference type="GO" id="GO:0004553">
    <property type="term" value="F:hydrolase activity, hydrolyzing O-glycosyl compounds"/>
    <property type="evidence" value="ECO:0007669"/>
    <property type="project" value="InterPro"/>
</dbReference>
<dbReference type="GO" id="GO:0005975">
    <property type="term" value="P:carbohydrate metabolic process"/>
    <property type="evidence" value="ECO:0007669"/>
    <property type="project" value="InterPro"/>
</dbReference>
<evidence type="ECO:0000259" key="4">
    <source>
        <dbReference type="PROSITE" id="PS51762"/>
    </source>
</evidence>
<dbReference type="PANTHER" id="PTHR31062">
    <property type="entry name" value="XYLOGLUCAN ENDOTRANSGLUCOSYLASE/HYDROLASE PROTEIN 8-RELATED"/>
    <property type="match status" value="1"/>
</dbReference>
<evidence type="ECO:0000313" key="5">
    <source>
        <dbReference type="EMBL" id="OZJ03928.1"/>
    </source>
</evidence>
<dbReference type="InterPro" id="IPR000757">
    <property type="entry name" value="Beta-glucanase-like"/>
</dbReference>
<name>A0A261Y029_9FUNG</name>
<evidence type="ECO:0000256" key="1">
    <source>
        <dbReference type="ARBA" id="ARBA00022801"/>
    </source>
</evidence>
<gene>
    <name evidence="5" type="ORF">BZG36_03617</name>
</gene>
<accession>A0A261Y029</accession>
<organism evidence="5 6">
    <name type="scientific">Bifiguratus adelaidae</name>
    <dbReference type="NCBI Taxonomy" id="1938954"/>
    <lineage>
        <taxon>Eukaryota</taxon>
        <taxon>Fungi</taxon>
        <taxon>Fungi incertae sedis</taxon>
        <taxon>Mucoromycota</taxon>
        <taxon>Mucoromycotina</taxon>
        <taxon>Endogonomycetes</taxon>
        <taxon>Endogonales</taxon>
        <taxon>Endogonales incertae sedis</taxon>
        <taxon>Bifiguratus</taxon>
    </lineage>
</organism>
<dbReference type="Proteomes" id="UP000242875">
    <property type="component" value="Unassembled WGS sequence"/>
</dbReference>
<dbReference type="SUPFAM" id="SSF49899">
    <property type="entry name" value="Concanavalin A-like lectins/glucanases"/>
    <property type="match status" value="1"/>
</dbReference>
<dbReference type="PROSITE" id="PS51762">
    <property type="entry name" value="GH16_2"/>
    <property type="match status" value="1"/>
</dbReference>
<keyword evidence="3" id="KW-0732">Signal</keyword>
<dbReference type="InterPro" id="IPR044791">
    <property type="entry name" value="Beta-glucanase/XTH"/>
</dbReference>
<evidence type="ECO:0000256" key="3">
    <source>
        <dbReference type="SAM" id="SignalP"/>
    </source>
</evidence>
<keyword evidence="6" id="KW-1185">Reference proteome</keyword>
<dbReference type="Pfam" id="PF00722">
    <property type="entry name" value="Glyco_hydro_16"/>
    <property type="match status" value="1"/>
</dbReference>
<dbReference type="EMBL" id="MVBO01000062">
    <property type="protein sequence ID" value="OZJ03928.1"/>
    <property type="molecule type" value="Genomic_DNA"/>
</dbReference>
<evidence type="ECO:0000256" key="2">
    <source>
        <dbReference type="ARBA" id="ARBA00023295"/>
    </source>
</evidence>